<protein>
    <submittedName>
        <fullName evidence="1">Putative ovule protein</fullName>
    </submittedName>
</protein>
<dbReference type="AlphaFoldDB" id="A0A0V0I0T8"/>
<dbReference type="EMBL" id="GEDG01012632">
    <property type="protein sequence ID" value="JAP26051.1"/>
    <property type="molecule type" value="Transcribed_RNA"/>
</dbReference>
<sequence>MPSDVRSLLESWNGHKITSIQKQLWKTYPCVFSGPSGMREEPYFWSQELASSKTVTFGVRGIC</sequence>
<evidence type="ECO:0000313" key="1">
    <source>
        <dbReference type="EMBL" id="JAP26051.1"/>
    </source>
</evidence>
<accession>A0A0V0I0T8</accession>
<name>A0A0V0I0T8_SOLCH</name>
<proteinExistence type="predicted"/>
<reference evidence="1" key="1">
    <citation type="submission" date="2015-12" db="EMBL/GenBank/DDBJ databases">
        <title>Gene expression during late stages of embryo sac development: a critical building block for successful pollen-pistil interactions.</title>
        <authorList>
            <person name="Liu Y."/>
            <person name="Joly V."/>
            <person name="Sabar M."/>
            <person name="Matton D.P."/>
        </authorList>
    </citation>
    <scope>NUCLEOTIDE SEQUENCE</scope>
</reference>
<organism evidence="1">
    <name type="scientific">Solanum chacoense</name>
    <name type="common">Chaco potato</name>
    <dbReference type="NCBI Taxonomy" id="4108"/>
    <lineage>
        <taxon>Eukaryota</taxon>
        <taxon>Viridiplantae</taxon>
        <taxon>Streptophyta</taxon>
        <taxon>Embryophyta</taxon>
        <taxon>Tracheophyta</taxon>
        <taxon>Spermatophyta</taxon>
        <taxon>Magnoliopsida</taxon>
        <taxon>eudicotyledons</taxon>
        <taxon>Gunneridae</taxon>
        <taxon>Pentapetalae</taxon>
        <taxon>asterids</taxon>
        <taxon>lamiids</taxon>
        <taxon>Solanales</taxon>
        <taxon>Solanaceae</taxon>
        <taxon>Solanoideae</taxon>
        <taxon>Solaneae</taxon>
        <taxon>Solanum</taxon>
    </lineage>
</organism>